<sequence length="132" mass="15624">MLEDKTIERPNLKSFQENLIQRLGPDEGRALDVLGTDFFHLVDQLSTDIHEKHEKDAPLLDLSESEFTWELQVFANQFLRECAQTPRQLALFCLGLRKKLEDKEFSQEFWKILDVAYQHHFYVADSKKHYLV</sequence>
<protein>
    <submittedName>
        <fullName evidence="1">Uncharacterized protein</fullName>
    </submittedName>
</protein>
<name>A0A381S7N6_9ZZZZ</name>
<reference evidence="1" key="1">
    <citation type="submission" date="2018-05" db="EMBL/GenBank/DDBJ databases">
        <authorList>
            <person name="Lanie J.A."/>
            <person name="Ng W.-L."/>
            <person name="Kazmierczak K.M."/>
            <person name="Andrzejewski T.M."/>
            <person name="Davidsen T.M."/>
            <person name="Wayne K.J."/>
            <person name="Tettelin H."/>
            <person name="Glass J.I."/>
            <person name="Rusch D."/>
            <person name="Podicherti R."/>
            <person name="Tsui H.-C.T."/>
            <person name="Winkler M.E."/>
        </authorList>
    </citation>
    <scope>NUCLEOTIDE SEQUENCE</scope>
</reference>
<proteinExistence type="predicted"/>
<dbReference type="EMBL" id="UINC01002705">
    <property type="protein sequence ID" value="SUZ99464.1"/>
    <property type="molecule type" value="Genomic_DNA"/>
</dbReference>
<accession>A0A381S7N6</accession>
<gene>
    <name evidence="1" type="ORF">METZ01_LOCUS52318</name>
</gene>
<evidence type="ECO:0000313" key="1">
    <source>
        <dbReference type="EMBL" id="SUZ99464.1"/>
    </source>
</evidence>
<dbReference type="AlphaFoldDB" id="A0A381S7N6"/>
<organism evidence="1">
    <name type="scientific">marine metagenome</name>
    <dbReference type="NCBI Taxonomy" id="408172"/>
    <lineage>
        <taxon>unclassified sequences</taxon>
        <taxon>metagenomes</taxon>
        <taxon>ecological metagenomes</taxon>
    </lineage>
</organism>